<comment type="caution">
    <text evidence="1">The sequence shown here is derived from an EMBL/GenBank/DDBJ whole genome shotgun (WGS) entry which is preliminary data.</text>
</comment>
<gene>
    <name evidence="1" type="ORF">NEISICOT_03071</name>
</gene>
<keyword evidence="2" id="KW-1185">Reference proteome</keyword>
<dbReference type="Proteomes" id="UP000005365">
    <property type="component" value="Unassembled WGS sequence"/>
</dbReference>
<name>C6M947_NEISI</name>
<sequence>MFMKGMIRPHLPPENAPLFTDTFSDDLRLNQNAVYLCSLKPLPYAV</sequence>
<dbReference type="EMBL" id="ACKO02000025">
    <property type="protein sequence ID" value="EET43187.1"/>
    <property type="molecule type" value="Genomic_DNA"/>
</dbReference>
<organism evidence="1 2">
    <name type="scientific">Neisseria sicca ATCC 29256</name>
    <dbReference type="NCBI Taxonomy" id="547045"/>
    <lineage>
        <taxon>Bacteria</taxon>
        <taxon>Pseudomonadati</taxon>
        <taxon>Pseudomonadota</taxon>
        <taxon>Betaproteobacteria</taxon>
        <taxon>Neisseriales</taxon>
        <taxon>Neisseriaceae</taxon>
        <taxon>Neisseria</taxon>
    </lineage>
</organism>
<reference evidence="1" key="1">
    <citation type="submission" date="2009-07" db="EMBL/GenBank/DDBJ databases">
        <authorList>
            <person name="Weinstock G."/>
            <person name="Sodergren E."/>
            <person name="Clifton S."/>
            <person name="Fulton L."/>
            <person name="Fulton B."/>
            <person name="Courtney L."/>
            <person name="Fronick C."/>
            <person name="Harrison M."/>
            <person name="Strong C."/>
            <person name="Farmer C."/>
            <person name="Delahaunty K."/>
            <person name="Markovic C."/>
            <person name="Hall O."/>
            <person name="Minx P."/>
            <person name="Tomlinson C."/>
            <person name="Mitreva M."/>
            <person name="Nelson J."/>
            <person name="Hou S."/>
            <person name="Wollam A."/>
            <person name="Pepin K.H."/>
            <person name="Johnson M."/>
            <person name="Bhonagiri V."/>
            <person name="Nash W.E."/>
            <person name="Warren W."/>
            <person name="Chinwalla A."/>
            <person name="Mardis E.R."/>
            <person name="Wilson R.K."/>
        </authorList>
    </citation>
    <scope>NUCLEOTIDE SEQUENCE [LARGE SCALE GENOMIC DNA]</scope>
    <source>
        <strain evidence="1">ATCC 29256</strain>
    </source>
</reference>
<evidence type="ECO:0000313" key="1">
    <source>
        <dbReference type="EMBL" id="EET43187.1"/>
    </source>
</evidence>
<proteinExistence type="predicted"/>
<dbReference type="AlphaFoldDB" id="C6M947"/>
<accession>C6M947</accession>
<evidence type="ECO:0000313" key="2">
    <source>
        <dbReference type="Proteomes" id="UP000005365"/>
    </source>
</evidence>
<protein>
    <submittedName>
        <fullName evidence="1">Uncharacterized protein</fullName>
    </submittedName>
</protein>